<organism evidence="1 2">
    <name type="scientific">Aspergillus tanneri</name>
    <dbReference type="NCBI Taxonomy" id="1220188"/>
    <lineage>
        <taxon>Eukaryota</taxon>
        <taxon>Fungi</taxon>
        <taxon>Dikarya</taxon>
        <taxon>Ascomycota</taxon>
        <taxon>Pezizomycotina</taxon>
        <taxon>Eurotiomycetes</taxon>
        <taxon>Eurotiomycetidae</taxon>
        <taxon>Eurotiales</taxon>
        <taxon>Aspergillaceae</taxon>
        <taxon>Aspergillus</taxon>
        <taxon>Aspergillus subgen. Circumdati</taxon>
    </lineage>
</organism>
<dbReference type="AlphaFoldDB" id="A0A4S3JAS4"/>
<dbReference type="Proteomes" id="UP000308092">
    <property type="component" value="Unassembled WGS sequence"/>
</dbReference>
<dbReference type="VEuPathDB" id="FungiDB:EYZ11_008483"/>
<name>A0A4S3JAS4_9EURO</name>
<proteinExistence type="predicted"/>
<evidence type="ECO:0000313" key="1">
    <source>
        <dbReference type="EMBL" id="THC92045.1"/>
    </source>
</evidence>
<dbReference type="EMBL" id="SOSA01000363">
    <property type="protein sequence ID" value="THC92045.1"/>
    <property type="molecule type" value="Genomic_DNA"/>
</dbReference>
<gene>
    <name evidence="1" type="ORF">EYZ11_008483</name>
</gene>
<protein>
    <submittedName>
        <fullName evidence="1">Uncharacterized protein</fullName>
    </submittedName>
</protein>
<evidence type="ECO:0000313" key="2">
    <source>
        <dbReference type="Proteomes" id="UP000308092"/>
    </source>
</evidence>
<sequence length="71" mass="8143">MLSTYRSDYAYIQVFRTGELVNFLPSPCWDTIDLIVFLSQLVHLPPVLIGTFGGWALEKLITLQYIHNGTR</sequence>
<keyword evidence="2" id="KW-1185">Reference proteome</keyword>
<reference evidence="1 2" key="1">
    <citation type="submission" date="2019-03" db="EMBL/GenBank/DDBJ databases">
        <title>The genome sequence of a newly discovered highly antifungal drug resistant Aspergillus species, Aspergillus tanneri NIH 1004.</title>
        <authorList>
            <person name="Mounaud S."/>
            <person name="Singh I."/>
            <person name="Joardar V."/>
            <person name="Pakala S."/>
            <person name="Pakala S."/>
            <person name="Venepally P."/>
            <person name="Hoover J."/>
            <person name="Nierman W."/>
            <person name="Chung J."/>
            <person name="Losada L."/>
        </authorList>
    </citation>
    <scope>NUCLEOTIDE SEQUENCE [LARGE SCALE GENOMIC DNA]</scope>
    <source>
        <strain evidence="1 2">NIH1004</strain>
    </source>
</reference>
<comment type="caution">
    <text evidence="1">The sequence shown here is derived from an EMBL/GenBank/DDBJ whole genome shotgun (WGS) entry which is preliminary data.</text>
</comment>
<accession>A0A4S3JAS4</accession>